<evidence type="ECO:0000313" key="2">
    <source>
        <dbReference type="EMBL" id="AWU95559.1"/>
    </source>
</evidence>
<accession>A0A2U9SD16</accession>
<sequence>MAEITEQQSRRRGRPRLDPAKRSQSKTATFYLTSEMESALESRVAMYPQGRSGALRHVLSQATALLDMALPRLSLDEWEFVLFHLQGLLPVSLTEVYEDLSATKRATDLSSQDQEFSPSVARQALVDALLEEGAVSGLNDVARTLERVRKLSDASMIAVGDLALRYWVANNRWAAASYLGQEVGEEPMAKDIVPAAAISKRGA</sequence>
<keyword evidence="2" id="KW-0614">Plasmid</keyword>
<evidence type="ECO:0000256" key="1">
    <source>
        <dbReference type="SAM" id="MobiDB-lite"/>
    </source>
</evidence>
<dbReference type="EMBL" id="CP029830">
    <property type="protein sequence ID" value="AWU95559.1"/>
    <property type="molecule type" value="Genomic_DNA"/>
</dbReference>
<name>A0A2U9SD16_9PROT</name>
<protein>
    <submittedName>
        <fullName evidence="2">Uncharacterized protein</fullName>
    </submittedName>
</protein>
<gene>
    <name evidence="2" type="ORF">DM194_14730</name>
</gene>
<dbReference type="Proteomes" id="UP000249605">
    <property type="component" value="Plasmid unnamed1"/>
</dbReference>
<proteinExistence type="predicted"/>
<evidence type="ECO:0000313" key="3">
    <source>
        <dbReference type="Proteomes" id="UP000249605"/>
    </source>
</evidence>
<geneLocation type="plasmid" evidence="2 3">
    <name>unnamed1</name>
</geneLocation>
<dbReference type="KEGG" id="azm:DM194_14730"/>
<organism evidence="2 3">
    <name type="scientific">Azospirillum ramasamyi</name>
    <dbReference type="NCBI Taxonomy" id="682998"/>
    <lineage>
        <taxon>Bacteria</taxon>
        <taxon>Pseudomonadati</taxon>
        <taxon>Pseudomonadota</taxon>
        <taxon>Alphaproteobacteria</taxon>
        <taxon>Rhodospirillales</taxon>
        <taxon>Azospirillaceae</taxon>
        <taxon>Azospirillum</taxon>
    </lineage>
</organism>
<keyword evidence="3" id="KW-1185">Reference proteome</keyword>
<dbReference type="RefSeq" id="WP_111068325.1">
    <property type="nucleotide sequence ID" value="NZ_CP029830.1"/>
</dbReference>
<feature type="region of interest" description="Disordered" evidence="1">
    <location>
        <begin position="1"/>
        <end position="25"/>
    </location>
</feature>
<reference evidence="2 3" key="1">
    <citation type="submission" date="2018-06" db="EMBL/GenBank/DDBJ databases">
        <title>Complete genome sequencing of Azospirillum sp. M2T2B2.</title>
        <authorList>
            <person name="Heo J."/>
            <person name="Kim S.-J."/>
            <person name="Kwon S.-W."/>
            <person name="Anandham R."/>
        </authorList>
    </citation>
    <scope>NUCLEOTIDE SEQUENCE [LARGE SCALE GENOMIC DNA]</scope>
    <source>
        <strain evidence="2 3">M2T2B2</strain>
        <plasmid evidence="2 3">unnamed1</plasmid>
    </source>
</reference>
<dbReference type="AlphaFoldDB" id="A0A2U9SD16"/>